<protein>
    <recommendedName>
        <fullName evidence="5">ATP synthase subunit beta, mitochondrial</fullName>
        <ecNumber evidence="4">7.1.2.2</ecNumber>
    </recommendedName>
</protein>
<comment type="similarity">
    <text evidence="2">Belongs to the ATPase alpha/beta chains family.</text>
</comment>
<evidence type="ECO:0000256" key="3">
    <source>
        <dbReference type="ARBA" id="ARBA00011648"/>
    </source>
</evidence>
<keyword evidence="7" id="KW-0547">Nucleotide-binding</keyword>
<name>A0AAV4M1T9_BABCB</name>
<accession>A0AAV4M1T9</accession>
<evidence type="ECO:0000256" key="8">
    <source>
        <dbReference type="ARBA" id="ARBA00022781"/>
    </source>
</evidence>
<proteinExistence type="inferred from homology"/>
<evidence type="ECO:0000256" key="7">
    <source>
        <dbReference type="ARBA" id="ARBA00022741"/>
    </source>
</evidence>
<comment type="subcellular location">
    <subcellularLocation>
        <location evidence="1">Mitochondrion inner membrane</location>
    </subcellularLocation>
</comment>
<dbReference type="EMBL" id="BPLF01000006">
    <property type="protein sequence ID" value="GIX66032.1"/>
    <property type="molecule type" value="Genomic_DNA"/>
</dbReference>
<keyword evidence="11" id="KW-0406">Ion transport</keyword>
<evidence type="ECO:0000256" key="1">
    <source>
        <dbReference type="ARBA" id="ARBA00004273"/>
    </source>
</evidence>
<keyword evidence="10" id="KW-1278">Translocase</keyword>
<feature type="compositionally biased region" description="Polar residues" evidence="15">
    <location>
        <begin position="514"/>
        <end position="536"/>
    </location>
</feature>
<evidence type="ECO:0000256" key="6">
    <source>
        <dbReference type="ARBA" id="ARBA00022448"/>
    </source>
</evidence>
<evidence type="ECO:0000256" key="11">
    <source>
        <dbReference type="ARBA" id="ARBA00023065"/>
    </source>
</evidence>
<dbReference type="Gene3D" id="3.40.50.12240">
    <property type="match status" value="1"/>
</dbReference>
<evidence type="ECO:0000256" key="12">
    <source>
        <dbReference type="ARBA" id="ARBA00023136"/>
    </source>
</evidence>
<dbReference type="Gene3D" id="1.10.1140.10">
    <property type="entry name" value="Bovine Mitochondrial F1-atpase, Atp Synthase Beta Chain, Chain D, domain 3"/>
    <property type="match status" value="1"/>
</dbReference>
<reference evidence="18 19" key="1">
    <citation type="submission" date="2021-06" db="EMBL/GenBank/DDBJ databases">
        <title>Genome sequence of Babesia caballi.</title>
        <authorList>
            <person name="Yamagishi J."/>
            <person name="Kidaka T."/>
            <person name="Ochi A."/>
        </authorList>
    </citation>
    <scope>NUCLEOTIDE SEQUENCE [LARGE SCALE GENOMIC DNA]</scope>
    <source>
        <strain evidence="18">USDA-D6B2</strain>
    </source>
</reference>
<keyword evidence="9" id="KW-0067">ATP-binding</keyword>
<evidence type="ECO:0000256" key="14">
    <source>
        <dbReference type="ARBA" id="ARBA00023310"/>
    </source>
</evidence>
<dbReference type="GO" id="GO:0005524">
    <property type="term" value="F:ATP binding"/>
    <property type="evidence" value="ECO:0007669"/>
    <property type="project" value="UniProtKB-KW"/>
</dbReference>
<evidence type="ECO:0000313" key="19">
    <source>
        <dbReference type="Proteomes" id="UP001497744"/>
    </source>
</evidence>
<keyword evidence="6" id="KW-0813">Transport</keyword>
<evidence type="ECO:0000256" key="16">
    <source>
        <dbReference type="SAM" id="Phobius"/>
    </source>
</evidence>
<dbReference type="Proteomes" id="UP001497744">
    <property type="component" value="Unassembled WGS sequence"/>
</dbReference>
<evidence type="ECO:0000256" key="17">
    <source>
        <dbReference type="SAM" id="SignalP"/>
    </source>
</evidence>
<evidence type="ECO:0000256" key="9">
    <source>
        <dbReference type="ARBA" id="ARBA00022840"/>
    </source>
</evidence>
<dbReference type="PANTHER" id="PTHR15184">
    <property type="entry name" value="ATP SYNTHASE"/>
    <property type="match status" value="1"/>
</dbReference>
<comment type="caution">
    <text evidence="18">The sequence shown here is derived from an EMBL/GenBank/DDBJ whole genome shotgun (WGS) entry which is preliminary data.</text>
</comment>
<keyword evidence="12 16" id="KW-0472">Membrane</keyword>
<keyword evidence="14" id="KW-0066">ATP synthesis</keyword>
<dbReference type="GeneID" id="94197513"/>
<dbReference type="AlphaFoldDB" id="A0AAV4M1T9"/>
<evidence type="ECO:0000256" key="15">
    <source>
        <dbReference type="SAM" id="MobiDB-lite"/>
    </source>
</evidence>
<organism evidence="18 19">
    <name type="scientific">Babesia caballi</name>
    <dbReference type="NCBI Taxonomy" id="5871"/>
    <lineage>
        <taxon>Eukaryota</taxon>
        <taxon>Sar</taxon>
        <taxon>Alveolata</taxon>
        <taxon>Apicomplexa</taxon>
        <taxon>Aconoidasida</taxon>
        <taxon>Piroplasmida</taxon>
        <taxon>Babesiidae</taxon>
        <taxon>Babesia</taxon>
    </lineage>
</organism>
<dbReference type="RefSeq" id="XP_067718101.1">
    <property type="nucleotide sequence ID" value="XM_067862000.1"/>
</dbReference>
<dbReference type="GO" id="GO:0042776">
    <property type="term" value="P:proton motive force-driven mitochondrial ATP synthesis"/>
    <property type="evidence" value="ECO:0007669"/>
    <property type="project" value="TreeGrafter"/>
</dbReference>
<dbReference type="PANTHER" id="PTHR15184:SF82">
    <property type="entry name" value="ATP SYNTHASE SUBUNIT BETA, MITOCHONDRIAL"/>
    <property type="match status" value="1"/>
</dbReference>
<dbReference type="EC" id="7.1.2.2" evidence="4"/>
<feature type="chain" id="PRO_5043864917" description="ATP synthase subunit beta, mitochondrial" evidence="17">
    <location>
        <begin position="26"/>
        <end position="673"/>
    </location>
</feature>
<evidence type="ECO:0000256" key="4">
    <source>
        <dbReference type="ARBA" id="ARBA00012473"/>
    </source>
</evidence>
<dbReference type="SUPFAM" id="SSF52540">
    <property type="entry name" value="P-loop containing nucleoside triphosphate hydrolases"/>
    <property type="match status" value="1"/>
</dbReference>
<dbReference type="GO" id="GO:0046933">
    <property type="term" value="F:proton-transporting ATP synthase activity, rotational mechanism"/>
    <property type="evidence" value="ECO:0007669"/>
    <property type="project" value="TreeGrafter"/>
</dbReference>
<keyword evidence="13" id="KW-0139">CF(1)</keyword>
<gene>
    <name evidence="18" type="ORF">BcabD6B2_54680</name>
</gene>
<feature type="region of interest" description="Disordered" evidence="15">
    <location>
        <begin position="453"/>
        <end position="536"/>
    </location>
</feature>
<dbReference type="GO" id="GO:0045259">
    <property type="term" value="C:proton-transporting ATP synthase complex"/>
    <property type="evidence" value="ECO:0007669"/>
    <property type="project" value="UniProtKB-KW"/>
</dbReference>
<dbReference type="SUPFAM" id="SSF47917">
    <property type="entry name" value="C-terminal domain of alpha and beta subunits of F1 ATP synthase"/>
    <property type="match status" value="1"/>
</dbReference>
<keyword evidence="8" id="KW-0375">Hydrogen ion transport</keyword>
<dbReference type="InterPro" id="IPR027417">
    <property type="entry name" value="P-loop_NTPase"/>
</dbReference>
<dbReference type="InterPro" id="IPR050053">
    <property type="entry name" value="ATPase_alpha/beta_chains"/>
</dbReference>
<keyword evidence="19" id="KW-1185">Reference proteome</keyword>
<evidence type="ECO:0000256" key="5">
    <source>
        <dbReference type="ARBA" id="ARBA00019294"/>
    </source>
</evidence>
<evidence type="ECO:0000256" key="13">
    <source>
        <dbReference type="ARBA" id="ARBA00023196"/>
    </source>
</evidence>
<evidence type="ECO:0000313" key="18">
    <source>
        <dbReference type="EMBL" id="GIX66032.1"/>
    </source>
</evidence>
<feature type="signal peptide" evidence="17">
    <location>
        <begin position="1"/>
        <end position="25"/>
    </location>
</feature>
<feature type="compositionally biased region" description="Basic and acidic residues" evidence="15">
    <location>
        <begin position="494"/>
        <end position="504"/>
    </location>
</feature>
<dbReference type="InterPro" id="IPR024034">
    <property type="entry name" value="ATPase_F1/V1_b/a_C"/>
</dbReference>
<keyword evidence="16" id="KW-1133">Transmembrane helix</keyword>
<comment type="subunit">
    <text evidence="3">F-type ATPases have 2 components, CF(1) - the catalytic core - and CF(0) - the membrane proton channel. CF(1) has five subunits: alpha(3), beta(3), gamma(1), delta(1), epsilon(1). CF(0) has three main subunits: a, b and c.</text>
</comment>
<dbReference type="GO" id="GO:0005743">
    <property type="term" value="C:mitochondrial inner membrane"/>
    <property type="evidence" value="ECO:0007669"/>
    <property type="project" value="UniProtKB-SubCell"/>
</dbReference>
<feature type="transmembrane region" description="Helical" evidence="16">
    <location>
        <begin position="546"/>
        <end position="567"/>
    </location>
</feature>
<evidence type="ECO:0000256" key="2">
    <source>
        <dbReference type="ARBA" id="ARBA00008936"/>
    </source>
</evidence>
<keyword evidence="16" id="KW-0812">Transmembrane</keyword>
<sequence length="673" mass="72906">MSPTCSLKSAFVSIFVAYLISFVAATIDSASSSTGVSTVADSEIWGCDVSIPGTLKDALDFFGALKTNNILKKEVPKLLLNHASTFFNDPSYDFNFNFTQLLEKTDELRIALSGNKSYGKYELLKNSVNDKCATQCVNTILDLLPKFQATLYYHYYQVSDRFSSTRVGKWAKQSVKGTAADNYMGKWLSNHVGILSATGSEASLLPGGYTGEDLTENTGEKLHKSLLELVDFHDNGAYLPKLVLATFFSTPQFTHASTASSMFFVAAFCMAVTQSAFDGMFTTHSIDETTLKNACKSILPSVELLTSSYEATDNQLLFASYGEIVDRYAEFADPAALDKSIKWIKDNFKHLKKYIQNMKTDCQKWDLTSLAQGGQSGPFAYGFIIGYSWNAVQNLERTKGELVDKLSKLLDSSNNEGSIYALCKAVGGELEITSAEGNGTADEELPVMKADVVDNPGADVNNDVKTTELGGKPQTEVENINGESPAVVNGQTRTHPELRPRRSETGTAAAPDTTAHSQNQSSEPSTNLTGAVNAQGGNSDVKKSPFFTGGIIAIVVVVALVALGRIINVNGDALNGYSRIHDTNSPSTHREAVSFSDQLTDEALLITGIKVVDMLAFYARGGKPGRFVELQDTISGVKEILDGECDDMPEMAFYMVGGLQEAKEKAAEMSKTK</sequence>
<keyword evidence="17" id="KW-0732">Signal</keyword>
<evidence type="ECO:0000256" key="10">
    <source>
        <dbReference type="ARBA" id="ARBA00022967"/>
    </source>
</evidence>